<comment type="caution">
    <text evidence="1">The sequence shown here is derived from an EMBL/GenBank/DDBJ whole genome shotgun (WGS) entry which is preliminary data.</text>
</comment>
<reference evidence="1" key="3">
    <citation type="submission" date="2023-05" db="EMBL/GenBank/DDBJ databases">
        <authorList>
            <person name="Smith C.H."/>
        </authorList>
    </citation>
    <scope>NUCLEOTIDE SEQUENCE</scope>
    <source>
        <strain evidence="1">CHS0354</strain>
        <tissue evidence="1">Mantle</tissue>
    </source>
</reference>
<reference evidence="1" key="2">
    <citation type="journal article" date="2021" name="Genome Biol. Evol.">
        <title>Developing a high-quality reference genome for a parasitic bivalve with doubly uniparental inheritance (Bivalvia: Unionida).</title>
        <authorList>
            <person name="Smith C.H."/>
        </authorList>
    </citation>
    <scope>NUCLEOTIDE SEQUENCE</scope>
    <source>
        <strain evidence="1">CHS0354</strain>
        <tissue evidence="1">Mantle</tissue>
    </source>
</reference>
<dbReference type="Proteomes" id="UP001195483">
    <property type="component" value="Unassembled WGS sequence"/>
</dbReference>
<evidence type="ECO:0000313" key="2">
    <source>
        <dbReference type="Proteomes" id="UP001195483"/>
    </source>
</evidence>
<name>A0AAE0WFR9_9BIVA</name>
<sequence length="185" mass="21278">MIISLVFQDIHMPRDPSQPPTTTFLHPGMHIKFTSVQTETKAYFSITIFVDHDQLVKHDANQDMQTKSSQHHSATTVAKKDGYLLLSEHKEVRVEEHDQKKIAELPHPNRENSPEVPQKYIDAAGVKKNADVKVNKHFLELRVINQGVQQTSKDDRYKLKRSYLDCSTETTVIASACLRRYQKII</sequence>
<dbReference type="AlphaFoldDB" id="A0AAE0WFR9"/>
<keyword evidence="2" id="KW-1185">Reference proteome</keyword>
<accession>A0AAE0WFR9</accession>
<proteinExistence type="predicted"/>
<dbReference type="EMBL" id="JAEAOA010002353">
    <property type="protein sequence ID" value="KAK3612586.1"/>
    <property type="molecule type" value="Genomic_DNA"/>
</dbReference>
<protein>
    <submittedName>
        <fullName evidence="1">Uncharacterized protein</fullName>
    </submittedName>
</protein>
<organism evidence="1 2">
    <name type="scientific">Potamilus streckersoni</name>
    <dbReference type="NCBI Taxonomy" id="2493646"/>
    <lineage>
        <taxon>Eukaryota</taxon>
        <taxon>Metazoa</taxon>
        <taxon>Spiralia</taxon>
        <taxon>Lophotrochozoa</taxon>
        <taxon>Mollusca</taxon>
        <taxon>Bivalvia</taxon>
        <taxon>Autobranchia</taxon>
        <taxon>Heteroconchia</taxon>
        <taxon>Palaeoheterodonta</taxon>
        <taxon>Unionida</taxon>
        <taxon>Unionoidea</taxon>
        <taxon>Unionidae</taxon>
        <taxon>Ambleminae</taxon>
        <taxon>Lampsilini</taxon>
        <taxon>Potamilus</taxon>
    </lineage>
</organism>
<gene>
    <name evidence="1" type="ORF">CHS0354_042088</name>
</gene>
<reference evidence="1" key="1">
    <citation type="journal article" date="2021" name="Genome Biol. Evol.">
        <title>A High-Quality Reference Genome for a Parasitic Bivalve with Doubly Uniparental Inheritance (Bivalvia: Unionida).</title>
        <authorList>
            <person name="Smith C.H."/>
        </authorList>
    </citation>
    <scope>NUCLEOTIDE SEQUENCE</scope>
    <source>
        <strain evidence="1">CHS0354</strain>
    </source>
</reference>
<evidence type="ECO:0000313" key="1">
    <source>
        <dbReference type="EMBL" id="KAK3612586.1"/>
    </source>
</evidence>